<keyword evidence="4" id="KW-1185">Reference proteome</keyword>
<dbReference type="SUPFAM" id="SSF53300">
    <property type="entry name" value="vWA-like"/>
    <property type="match status" value="1"/>
</dbReference>
<accession>A0A8J7IX09</accession>
<sequence length="493" mass="54899">MFKKFGLKALGKTGFFARPQKRFESELKSFYRDESGSLLILTLMIFIVLLLMTGMGVDFVRQETARIRLQNTLDRAILAAADLDQTLDPATVVNDYFEKAGMAAFVDEVHVEGNAAGTYRIVTARASVDLRTRFLRLESRYMPDWEGIDVLETAAVGQAEERVSNVEISLVLDISGSMRGSKIRTLRGAAQDFVDTVLRDEVEGLVSLSLVPYTAQVNAGPGLLSQINLTDIPRHNYSHCLEFTAADFGRLGLSPSGQYRQGQHFTQYGYGPYSSGIDNPSCPKRTYERIIPISQDRNELKDAISRLQARHNTAIHTGMKWATILLDPSSQPMIANLSANPVGGVNIDSAFADRPAPRSDVDTKKFVILMTDGVNVGSQRLRRQYYDTELEIDRFDQYGLYGYANAFGGYWGNYVETDYTASQANSRLNQICTLAKENDIIVFTIGFEVNNTSANIMRNCATTAAHFFRVEGTEINKAFDTIASQINELRLTL</sequence>
<dbReference type="RefSeq" id="WP_228848354.1">
    <property type="nucleotide sequence ID" value="NZ_JADCKQ010000004.1"/>
</dbReference>
<keyword evidence="1" id="KW-0812">Transmembrane</keyword>
<dbReference type="InterPro" id="IPR036465">
    <property type="entry name" value="vWFA_dom_sf"/>
</dbReference>
<feature type="domain" description="Putative Flp pilus-assembly TadG-like N-terminal" evidence="2">
    <location>
        <begin position="36"/>
        <end position="81"/>
    </location>
</feature>
<dbReference type="Pfam" id="PF13400">
    <property type="entry name" value="Tad"/>
    <property type="match status" value="1"/>
</dbReference>
<dbReference type="EMBL" id="JADCKQ010000004">
    <property type="protein sequence ID" value="MBI1493525.1"/>
    <property type="molecule type" value="Genomic_DNA"/>
</dbReference>
<evidence type="ECO:0000313" key="4">
    <source>
        <dbReference type="Proteomes" id="UP000640583"/>
    </source>
</evidence>
<dbReference type="InterPro" id="IPR028087">
    <property type="entry name" value="Tad_N"/>
</dbReference>
<protein>
    <recommendedName>
        <fullName evidence="2">Putative Flp pilus-assembly TadG-like N-terminal domain-containing protein</fullName>
    </recommendedName>
</protein>
<evidence type="ECO:0000256" key="1">
    <source>
        <dbReference type="SAM" id="Phobius"/>
    </source>
</evidence>
<proteinExistence type="predicted"/>
<comment type="caution">
    <text evidence="3">The sequence shown here is derived from an EMBL/GenBank/DDBJ whole genome shotgun (WGS) entry which is preliminary data.</text>
</comment>
<gene>
    <name evidence="3" type="ORF">H1D41_07765</name>
</gene>
<dbReference type="Gene3D" id="3.40.50.410">
    <property type="entry name" value="von Willebrand factor, type A domain"/>
    <property type="match status" value="1"/>
</dbReference>
<keyword evidence="1" id="KW-1133">Transmembrane helix</keyword>
<dbReference type="AlphaFoldDB" id="A0A8J7IX09"/>
<evidence type="ECO:0000313" key="3">
    <source>
        <dbReference type="EMBL" id="MBI1493525.1"/>
    </source>
</evidence>
<dbReference type="Proteomes" id="UP000640583">
    <property type="component" value="Unassembled WGS sequence"/>
</dbReference>
<feature type="transmembrane region" description="Helical" evidence="1">
    <location>
        <begin position="38"/>
        <end position="60"/>
    </location>
</feature>
<reference evidence="3" key="1">
    <citation type="submission" date="2020-10" db="EMBL/GenBank/DDBJ databases">
        <title>Paenihalocynthiibacter styelae gen. nov., sp. nov., isolated from stalked sea squirt Styela clava.</title>
        <authorList>
            <person name="Kim Y.-O."/>
            <person name="Yoon J.-H."/>
        </authorList>
    </citation>
    <scope>NUCLEOTIDE SEQUENCE</scope>
    <source>
        <strain evidence="3">MYP1-1</strain>
    </source>
</reference>
<evidence type="ECO:0000259" key="2">
    <source>
        <dbReference type="Pfam" id="PF13400"/>
    </source>
</evidence>
<organism evidence="3 4">
    <name type="scientific">Halocynthiibacter styelae</name>
    <dbReference type="NCBI Taxonomy" id="2761955"/>
    <lineage>
        <taxon>Bacteria</taxon>
        <taxon>Pseudomonadati</taxon>
        <taxon>Pseudomonadota</taxon>
        <taxon>Alphaproteobacteria</taxon>
        <taxon>Rhodobacterales</taxon>
        <taxon>Paracoccaceae</taxon>
        <taxon>Halocynthiibacter</taxon>
    </lineage>
</organism>
<name>A0A8J7IX09_9RHOB</name>
<keyword evidence="1" id="KW-0472">Membrane</keyword>